<reference evidence="3" key="1">
    <citation type="journal article" date="2019" name="Int. J. Syst. Evol. Microbiol.">
        <title>The Global Catalogue of Microorganisms (GCM) 10K type strain sequencing project: providing services to taxonomists for standard genome sequencing and annotation.</title>
        <authorList>
            <consortium name="The Broad Institute Genomics Platform"/>
            <consortium name="The Broad Institute Genome Sequencing Center for Infectious Disease"/>
            <person name="Wu L."/>
            <person name="Ma J."/>
        </authorList>
    </citation>
    <scope>NUCLEOTIDE SEQUENCE [LARGE SCALE GENOMIC DNA]</scope>
    <source>
        <strain evidence="3">CCUG 66188</strain>
    </source>
</reference>
<dbReference type="InterPro" id="IPR009061">
    <property type="entry name" value="DNA-bd_dom_put_sf"/>
</dbReference>
<keyword evidence="3" id="KW-1185">Reference proteome</keyword>
<sequence length="103" mass="11890">MEIVNIDAELFEKMLSAFERFITRMETLCRLHAGKEAGEWLDNQDVCLLLSISQRTLQTLRDNGALGFSKISRKVYYKPEDVEKIIPLVDYLRKAAVKKGKQI</sequence>
<protein>
    <submittedName>
        <fullName evidence="2">Helix-turn-helix domain-containing protein</fullName>
    </submittedName>
</protein>
<dbReference type="PANTHER" id="PTHR34585">
    <property type="match status" value="1"/>
</dbReference>
<name>A0ABV9KY41_9BACT</name>
<dbReference type="Proteomes" id="UP001596023">
    <property type="component" value="Unassembled WGS sequence"/>
</dbReference>
<dbReference type="EMBL" id="JBHSGN010000078">
    <property type="protein sequence ID" value="MFC4674678.1"/>
    <property type="molecule type" value="Genomic_DNA"/>
</dbReference>
<gene>
    <name evidence="2" type="ORF">ACFO6W_13320</name>
</gene>
<evidence type="ECO:0000313" key="2">
    <source>
        <dbReference type="EMBL" id="MFC4674678.1"/>
    </source>
</evidence>
<organism evidence="2 3">
    <name type="scientific">Dysgonomonas termitidis</name>
    <dbReference type="NCBI Taxonomy" id="1516126"/>
    <lineage>
        <taxon>Bacteria</taxon>
        <taxon>Pseudomonadati</taxon>
        <taxon>Bacteroidota</taxon>
        <taxon>Bacteroidia</taxon>
        <taxon>Bacteroidales</taxon>
        <taxon>Dysgonomonadaceae</taxon>
        <taxon>Dysgonomonas</taxon>
    </lineage>
</organism>
<dbReference type="PANTHER" id="PTHR34585:SF22">
    <property type="entry name" value="HELIX-TURN-HELIX DOMAIN-CONTAINING PROTEIN"/>
    <property type="match status" value="1"/>
</dbReference>
<dbReference type="Pfam" id="PF12728">
    <property type="entry name" value="HTH_17"/>
    <property type="match status" value="1"/>
</dbReference>
<dbReference type="RefSeq" id="WP_379997207.1">
    <property type="nucleotide sequence ID" value="NZ_JBHSGN010000078.1"/>
</dbReference>
<comment type="caution">
    <text evidence="2">The sequence shown here is derived from an EMBL/GenBank/DDBJ whole genome shotgun (WGS) entry which is preliminary data.</text>
</comment>
<dbReference type="SUPFAM" id="SSF46955">
    <property type="entry name" value="Putative DNA-binding domain"/>
    <property type="match status" value="1"/>
</dbReference>
<evidence type="ECO:0000313" key="3">
    <source>
        <dbReference type="Proteomes" id="UP001596023"/>
    </source>
</evidence>
<feature type="domain" description="Helix-turn-helix" evidence="1">
    <location>
        <begin position="40"/>
        <end position="84"/>
    </location>
</feature>
<proteinExistence type="predicted"/>
<evidence type="ECO:0000259" key="1">
    <source>
        <dbReference type="Pfam" id="PF12728"/>
    </source>
</evidence>
<dbReference type="InterPro" id="IPR041657">
    <property type="entry name" value="HTH_17"/>
</dbReference>
<accession>A0ABV9KY41</accession>